<evidence type="ECO:0000256" key="2">
    <source>
        <dbReference type="ARBA" id="ARBA00022692"/>
    </source>
</evidence>
<evidence type="ECO:0000256" key="4">
    <source>
        <dbReference type="ARBA" id="ARBA00023136"/>
    </source>
</evidence>
<dbReference type="PANTHER" id="PTHR10796:SF92">
    <property type="entry name" value="PATCHED-RELATED, ISOFORM A"/>
    <property type="match status" value="1"/>
</dbReference>
<feature type="region of interest" description="Disordered" evidence="5">
    <location>
        <begin position="295"/>
        <end position="331"/>
    </location>
</feature>
<evidence type="ECO:0000259" key="7">
    <source>
        <dbReference type="Pfam" id="PF03176"/>
    </source>
</evidence>
<feature type="transmembrane region" description="Helical" evidence="6">
    <location>
        <begin position="262"/>
        <end position="286"/>
    </location>
</feature>
<dbReference type="InterPro" id="IPR004869">
    <property type="entry name" value="MMPL_dom"/>
</dbReference>
<keyword evidence="4 6" id="KW-0472">Membrane</keyword>
<dbReference type="InterPro" id="IPR051697">
    <property type="entry name" value="Patched_domain-protein"/>
</dbReference>
<evidence type="ECO:0000256" key="5">
    <source>
        <dbReference type="SAM" id="MobiDB-lite"/>
    </source>
</evidence>
<keyword evidence="3 6" id="KW-1133">Transmembrane helix</keyword>
<accession>A0A7S2WDA6</accession>
<sequence length="331" mass="36389">MTGLATYLGTELGKNETEKIGVTLQNDNWPATYSDFITTLKFYTNQTDDGRLYSRDIDFEDESAETDITLRVHLRYIPLTKQSRGNTIDDADKQIKAMDATRDLVDKWGREDELPPSYVYSEKFLSIEGFKIIQVELFQNAGLAIMAVGVITFISLGNIVTAFLITLNVFFCIVEILGFMYACGLVINSISVINIVLAVGLSVDYSAHVGHCFMVKSGDRNTRATEALADIGASVLNGALSTFLAVAVLLGSKSYVFQTLSVQFALTVALGVSHGLILLPVLLSIFGPKPFQSAMQSEKPKVKGGEDSHAIQASNWNREAKVKDEKDFEQQ</sequence>
<dbReference type="AlphaFoldDB" id="A0A7S2WDA6"/>
<name>A0A7S2WDA6_9STRA</name>
<gene>
    <name evidence="8" type="ORF">EANT1437_LOCUS9989</name>
</gene>
<dbReference type="Pfam" id="PF03176">
    <property type="entry name" value="MMPL"/>
    <property type="match status" value="1"/>
</dbReference>
<dbReference type="PANTHER" id="PTHR10796">
    <property type="entry name" value="PATCHED-RELATED"/>
    <property type="match status" value="1"/>
</dbReference>
<dbReference type="EMBL" id="HBHI01019502">
    <property type="protein sequence ID" value="CAD9682212.1"/>
    <property type="molecule type" value="Transcribed_RNA"/>
</dbReference>
<protein>
    <recommendedName>
        <fullName evidence="7">Membrane transport protein MMPL domain-containing protein</fullName>
    </recommendedName>
</protein>
<comment type="subcellular location">
    <subcellularLocation>
        <location evidence="1">Membrane</location>
        <topology evidence="1">Multi-pass membrane protein</topology>
    </subcellularLocation>
</comment>
<feature type="transmembrane region" description="Helical" evidence="6">
    <location>
        <begin position="179"/>
        <end position="206"/>
    </location>
</feature>
<evidence type="ECO:0000256" key="3">
    <source>
        <dbReference type="ARBA" id="ARBA00022989"/>
    </source>
</evidence>
<dbReference type="Gene3D" id="1.20.1640.10">
    <property type="entry name" value="Multidrug efflux transporter AcrB transmembrane domain"/>
    <property type="match status" value="1"/>
</dbReference>
<evidence type="ECO:0000256" key="6">
    <source>
        <dbReference type="SAM" id="Phobius"/>
    </source>
</evidence>
<dbReference type="SUPFAM" id="SSF82866">
    <property type="entry name" value="Multidrug efflux transporter AcrB transmembrane domain"/>
    <property type="match status" value="1"/>
</dbReference>
<dbReference type="GO" id="GO:0016020">
    <property type="term" value="C:membrane"/>
    <property type="evidence" value="ECO:0007669"/>
    <property type="project" value="UniProtKB-SubCell"/>
</dbReference>
<feature type="compositionally biased region" description="Basic and acidic residues" evidence="5">
    <location>
        <begin position="318"/>
        <end position="331"/>
    </location>
</feature>
<reference evidence="8" key="1">
    <citation type="submission" date="2021-01" db="EMBL/GenBank/DDBJ databases">
        <authorList>
            <person name="Corre E."/>
            <person name="Pelletier E."/>
            <person name="Niang G."/>
            <person name="Scheremetjew M."/>
            <person name="Finn R."/>
            <person name="Kale V."/>
            <person name="Holt S."/>
            <person name="Cochrane G."/>
            <person name="Meng A."/>
            <person name="Brown T."/>
            <person name="Cohen L."/>
        </authorList>
    </citation>
    <scope>NUCLEOTIDE SEQUENCE</scope>
    <source>
        <strain evidence="8">CCMP1452</strain>
    </source>
</reference>
<feature type="transmembrane region" description="Helical" evidence="6">
    <location>
        <begin position="141"/>
        <end position="167"/>
    </location>
</feature>
<evidence type="ECO:0000313" key="8">
    <source>
        <dbReference type="EMBL" id="CAD9682212.1"/>
    </source>
</evidence>
<proteinExistence type="predicted"/>
<feature type="transmembrane region" description="Helical" evidence="6">
    <location>
        <begin position="227"/>
        <end position="250"/>
    </location>
</feature>
<feature type="compositionally biased region" description="Basic and acidic residues" evidence="5">
    <location>
        <begin position="298"/>
        <end position="309"/>
    </location>
</feature>
<organism evidence="8">
    <name type="scientific">Eucampia antarctica</name>
    <dbReference type="NCBI Taxonomy" id="49252"/>
    <lineage>
        <taxon>Eukaryota</taxon>
        <taxon>Sar</taxon>
        <taxon>Stramenopiles</taxon>
        <taxon>Ochrophyta</taxon>
        <taxon>Bacillariophyta</taxon>
        <taxon>Mediophyceae</taxon>
        <taxon>Biddulphiophycidae</taxon>
        <taxon>Hemiaulales</taxon>
        <taxon>Hemiaulaceae</taxon>
        <taxon>Eucampia</taxon>
    </lineage>
</organism>
<evidence type="ECO:0000256" key="1">
    <source>
        <dbReference type="ARBA" id="ARBA00004141"/>
    </source>
</evidence>
<feature type="domain" description="Membrane transport protein MMPL" evidence="7">
    <location>
        <begin position="143"/>
        <end position="293"/>
    </location>
</feature>
<keyword evidence="2 6" id="KW-0812">Transmembrane</keyword>